<comment type="caution">
    <text evidence="9">The sequence shown here is derived from an EMBL/GenBank/DDBJ whole genome shotgun (WGS) entry which is preliminary data.</text>
</comment>
<evidence type="ECO:0000256" key="2">
    <source>
        <dbReference type="ARBA" id="ARBA00010139"/>
    </source>
</evidence>
<evidence type="ECO:0000256" key="5">
    <source>
        <dbReference type="ARBA" id="ARBA00022857"/>
    </source>
</evidence>
<dbReference type="RefSeq" id="WP_380605593.1">
    <property type="nucleotide sequence ID" value="NZ_JBHSDU010000015.1"/>
</dbReference>
<evidence type="ECO:0000256" key="7">
    <source>
        <dbReference type="ARBA" id="ARBA00023033"/>
    </source>
</evidence>
<feature type="domain" description="FAD/NAD(P)-binding" evidence="8">
    <location>
        <begin position="63"/>
        <end position="271"/>
    </location>
</feature>
<sequence>MTSNADNIDVDALERKYAEEREKRRRTDAMAQFQPLQGRFANFAKDPHADPNFKRDALNEAVDVLIIGGGFAGLLAAGRLREQGVKRIRIVEKGADFGGTWYWNRYPGAACDVEALIYLPMLEELGYQPSLRYPNAPEIREHCHKLAERFDLYPSALFQTQVLSVQWDEQRKRWDIRTDRGDLISARFVVSCTGLLSNPKLPGIPGIEDFEGHAFHTSRWDYAYTGGDERGNMTGLANKRVGIIGTGSTGIQVIPQLAAAAGHLYVFQRTPSSVDVRNNGPTDPRLLETFKPGWARERRDNFTALVGGEHVPVDLVQDSWTDIIRHVMPRLENGTPVVDADAVRLAEMSKMEAVRQRVAAVVKDQATAEALKPYFHYFCKRPCFHDEYLEVFNRPNVSLIDTQGKGVERITARGVVVQGREHPLDCLIFATGFDFLTEYSREAGMEVTGPGAVTLTKHWEEGRRTLYGIMTRGFPNFFMVSIAQAGAAVNYVHTADEQTKTIVHIITEGLRRDVATVQPTLEAQNEWVQQIVDGAAGRQAFLETCTPGYYNYEGQRPRHVALNDFYAPGPMAYIRVLDNWRQKADLSGLELALAER</sequence>
<dbReference type="InterPro" id="IPR050775">
    <property type="entry name" value="FAD-binding_Monooxygenases"/>
</dbReference>
<proteinExistence type="inferred from homology"/>
<comment type="similarity">
    <text evidence="2">Belongs to the FAD-binding monooxygenase family.</text>
</comment>
<evidence type="ECO:0000256" key="1">
    <source>
        <dbReference type="ARBA" id="ARBA00001974"/>
    </source>
</evidence>
<reference evidence="10" key="1">
    <citation type="journal article" date="2019" name="Int. J. Syst. Evol. Microbiol.">
        <title>The Global Catalogue of Microorganisms (GCM) 10K type strain sequencing project: providing services to taxonomists for standard genome sequencing and annotation.</title>
        <authorList>
            <consortium name="The Broad Institute Genomics Platform"/>
            <consortium name="The Broad Institute Genome Sequencing Center for Infectious Disease"/>
            <person name="Wu L."/>
            <person name="Ma J."/>
        </authorList>
    </citation>
    <scope>NUCLEOTIDE SEQUENCE [LARGE SCALE GENOMIC DNA]</scope>
    <source>
        <strain evidence="10">CGMCC 1.10759</strain>
    </source>
</reference>
<protein>
    <submittedName>
        <fullName evidence="9">Flavin-containing monooxygenase</fullName>
        <ecNumber evidence="9">1.14.13.-</ecNumber>
    </submittedName>
</protein>
<dbReference type="PANTHER" id="PTHR43098:SF4">
    <property type="entry name" value="BLR3857 PROTEIN"/>
    <property type="match status" value="1"/>
</dbReference>
<dbReference type="SUPFAM" id="SSF51905">
    <property type="entry name" value="FAD/NAD(P)-binding domain"/>
    <property type="match status" value="1"/>
</dbReference>
<name>A0ABV8T3M3_9GAMM</name>
<dbReference type="PANTHER" id="PTHR43098">
    <property type="entry name" value="L-ORNITHINE N(5)-MONOOXYGENASE-RELATED"/>
    <property type="match status" value="1"/>
</dbReference>
<dbReference type="GO" id="GO:0004497">
    <property type="term" value="F:monooxygenase activity"/>
    <property type="evidence" value="ECO:0007669"/>
    <property type="project" value="UniProtKB-KW"/>
</dbReference>
<evidence type="ECO:0000256" key="6">
    <source>
        <dbReference type="ARBA" id="ARBA00023002"/>
    </source>
</evidence>
<keyword evidence="10" id="KW-1185">Reference proteome</keyword>
<evidence type="ECO:0000256" key="4">
    <source>
        <dbReference type="ARBA" id="ARBA00022827"/>
    </source>
</evidence>
<keyword evidence="3" id="KW-0285">Flavoprotein</keyword>
<dbReference type="Gene3D" id="3.50.50.60">
    <property type="entry name" value="FAD/NAD(P)-binding domain"/>
    <property type="match status" value="2"/>
</dbReference>
<accession>A0ABV8T3M3</accession>
<evidence type="ECO:0000256" key="3">
    <source>
        <dbReference type="ARBA" id="ARBA00022630"/>
    </source>
</evidence>
<dbReference type="EC" id="1.14.13.-" evidence="9"/>
<comment type="cofactor">
    <cofactor evidence="1">
        <name>FAD</name>
        <dbReference type="ChEBI" id="CHEBI:57692"/>
    </cofactor>
</comment>
<dbReference type="PRINTS" id="PR00420">
    <property type="entry name" value="RNGMNOXGNASE"/>
</dbReference>
<dbReference type="EMBL" id="JBHSDU010000015">
    <property type="protein sequence ID" value="MFC4314426.1"/>
    <property type="molecule type" value="Genomic_DNA"/>
</dbReference>
<keyword evidence="5" id="KW-0521">NADP</keyword>
<dbReference type="Gene3D" id="3.40.50.720">
    <property type="entry name" value="NAD(P)-binding Rossmann-like Domain"/>
    <property type="match status" value="1"/>
</dbReference>
<dbReference type="Proteomes" id="UP001595904">
    <property type="component" value="Unassembled WGS sequence"/>
</dbReference>
<evidence type="ECO:0000313" key="9">
    <source>
        <dbReference type="EMBL" id="MFC4314426.1"/>
    </source>
</evidence>
<organism evidence="9 10">
    <name type="scientific">Steroidobacter flavus</name>
    <dbReference type="NCBI Taxonomy" id="1842136"/>
    <lineage>
        <taxon>Bacteria</taxon>
        <taxon>Pseudomonadati</taxon>
        <taxon>Pseudomonadota</taxon>
        <taxon>Gammaproteobacteria</taxon>
        <taxon>Steroidobacterales</taxon>
        <taxon>Steroidobacteraceae</taxon>
        <taxon>Steroidobacter</taxon>
    </lineage>
</organism>
<gene>
    <name evidence="9" type="ORF">ACFPN2_35500</name>
</gene>
<dbReference type="InterPro" id="IPR023753">
    <property type="entry name" value="FAD/NAD-binding_dom"/>
</dbReference>
<keyword evidence="7 9" id="KW-0503">Monooxygenase</keyword>
<evidence type="ECO:0000313" key="10">
    <source>
        <dbReference type="Proteomes" id="UP001595904"/>
    </source>
</evidence>
<evidence type="ECO:0000259" key="8">
    <source>
        <dbReference type="Pfam" id="PF07992"/>
    </source>
</evidence>
<keyword evidence="6 9" id="KW-0560">Oxidoreductase</keyword>
<keyword evidence="4" id="KW-0274">FAD</keyword>
<dbReference type="InterPro" id="IPR036188">
    <property type="entry name" value="FAD/NAD-bd_sf"/>
</dbReference>
<dbReference type="Pfam" id="PF07992">
    <property type="entry name" value="Pyr_redox_2"/>
    <property type="match status" value="1"/>
</dbReference>